<dbReference type="EMBL" id="JAGVSJ010000036">
    <property type="protein sequence ID" value="MBX8632573.1"/>
    <property type="molecule type" value="Genomic_DNA"/>
</dbReference>
<proteinExistence type="predicted"/>
<evidence type="ECO:0000313" key="3">
    <source>
        <dbReference type="EMBL" id="MBX8644312.1"/>
    </source>
</evidence>
<organism evidence="3 4">
    <name type="scientific">Candidatus Sysuiplasma superficiale</name>
    <dbReference type="NCBI Taxonomy" id="2823368"/>
    <lineage>
        <taxon>Archaea</taxon>
        <taxon>Methanobacteriati</taxon>
        <taxon>Thermoplasmatota</taxon>
        <taxon>Thermoplasmata</taxon>
        <taxon>Candidatus Sysuiplasmatales</taxon>
        <taxon>Candidatus Sysuiplasmataceae</taxon>
        <taxon>Candidatus Sysuiplasma</taxon>
    </lineage>
</organism>
<reference evidence="3" key="1">
    <citation type="submission" date="2021-05" db="EMBL/GenBank/DDBJ databases">
        <title>Genomic insights into ecological role and evolution of a novel Thermoplasmata order Candidatus Sysuiplasmatales.</title>
        <authorList>
            <person name="Yuan Y."/>
        </authorList>
    </citation>
    <scope>NUCLEOTIDE SEQUENCE</scope>
    <source>
        <strain evidence="3">TUT19-bin139</strain>
        <strain evidence="2">YP2-bin.285</strain>
    </source>
</reference>
<keyword evidence="1" id="KW-1133">Transmembrane helix</keyword>
<feature type="transmembrane region" description="Helical" evidence="1">
    <location>
        <begin position="12"/>
        <end position="30"/>
    </location>
</feature>
<evidence type="ECO:0000313" key="2">
    <source>
        <dbReference type="EMBL" id="MBX8632573.1"/>
    </source>
</evidence>
<dbReference type="Proteomes" id="UP000750197">
    <property type="component" value="Unassembled WGS sequence"/>
</dbReference>
<gene>
    <name evidence="2" type="ORF">J9259_08700</name>
    <name evidence="3" type="ORF">KIY12_06295</name>
</gene>
<comment type="caution">
    <text evidence="3">The sequence shown here is derived from an EMBL/GenBank/DDBJ whole genome shotgun (WGS) entry which is preliminary data.</text>
</comment>
<dbReference type="Gene3D" id="2.60.40.420">
    <property type="entry name" value="Cupredoxins - blue copper proteins"/>
    <property type="match status" value="1"/>
</dbReference>
<dbReference type="Proteomes" id="UP000716004">
    <property type="component" value="Unassembled WGS sequence"/>
</dbReference>
<protein>
    <recommendedName>
        <fullName evidence="5">Cytochrome oxidase subunit II copper A binding domain-containing protein</fullName>
    </recommendedName>
</protein>
<accession>A0A8J7YUF1</accession>
<evidence type="ECO:0000313" key="4">
    <source>
        <dbReference type="Proteomes" id="UP000750197"/>
    </source>
</evidence>
<dbReference type="EMBL" id="JAHEAC010000053">
    <property type="protein sequence ID" value="MBX8644312.1"/>
    <property type="molecule type" value="Genomic_DNA"/>
</dbReference>
<evidence type="ECO:0008006" key="5">
    <source>
        <dbReference type="Google" id="ProtNLM"/>
    </source>
</evidence>
<keyword evidence="1" id="KW-0812">Transmembrane</keyword>
<name>A0A8J7YUF1_9ARCH</name>
<sequence>MSQETGKVKTMAIIASILFVSGIFGGILIAKGPLNPPKTAQSSAAYQLDLVITTNNWYNNSVGYQPAYFVVQGGKLMSSATISIPGNVPVFVTITDYDNGSAGVASPQYANVTGTSGNTVLIVNNTNVNSTASSANQGINVNGGYLASQVPASLIAHTFTVFSDGKVVLNIPVLPSSVEFATFTLPPGHYEWHCEGLCGSGPYGLEGAMTAVGWMAGTVIVN</sequence>
<dbReference type="AlphaFoldDB" id="A0A8J7YUF1"/>
<dbReference type="InterPro" id="IPR008972">
    <property type="entry name" value="Cupredoxin"/>
</dbReference>
<keyword evidence="1" id="KW-0472">Membrane</keyword>
<evidence type="ECO:0000256" key="1">
    <source>
        <dbReference type="SAM" id="Phobius"/>
    </source>
</evidence>